<gene>
    <name evidence="2" type="ORF">C8F04DRAFT_1344989</name>
</gene>
<dbReference type="AlphaFoldDB" id="A0AAD6SX22"/>
<comment type="caution">
    <text evidence="2">The sequence shown here is derived from an EMBL/GenBank/DDBJ whole genome shotgun (WGS) entry which is preliminary data.</text>
</comment>
<name>A0AAD6SX22_9AGAR</name>
<sequence>MRVSVGLGYLQASNTAASARPQDPAPTRAPHCSSTASTLTCAYEDRGYGNDEPQVVAHRRRLTTGHQSCAKDATKARSRPTYAAQTRERSQGAIPKLEPYSIFAARREYTGREDASERDVVPASHPALKIAGRDLRAGMDTAAVALSGRTHMHGTKTHAMDALHAYMLSRSHAINHDIPDDARTHTQTCAFAGSSVPAPLPATKKLHDADVRKNGEFHPRTQGFVRGPRRWLRGGGARKRGDVPTENSERESALNVSEGSWRRLKTKNME</sequence>
<dbReference type="Proteomes" id="UP001218188">
    <property type="component" value="Unassembled WGS sequence"/>
</dbReference>
<proteinExistence type="predicted"/>
<dbReference type="EMBL" id="JARJCM010000051">
    <property type="protein sequence ID" value="KAJ7035279.1"/>
    <property type="molecule type" value="Genomic_DNA"/>
</dbReference>
<reference evidence="2" key="1">
    <citation type="submission" date="2023-03" db="EMBL/GenBank/DDBJ databases">
        <title>Massive genome expansion in bonnet fungi (Mycena s.s.) driven by repeated elements and novel gene families across ecological guilds.</title>
        <authorList>
            <consortium name="Lawrence Berkeley National Laboratory"/>
            <person name="Harder C.B."/>
            <person name="Miyauchi S."/>
            <person name="Viragh M."/>
            <person name="Kuo A."/>
            <person name="Thoen E."/>
            <person name="Andreopoulos B."/>
            <person name="Lu D."/>
            <person name="Skrede I."/>
            <person name="Drula E."/>
            <person name="Henrissat B."/>
            <person name="Morin E."/>
            <person name="Kohler A."/>
            <person name="Barry K."/>
            <person name="LaButti K."/>
            <person name="Morin E."/>
            <person name="Salamov A."/>
            <person name="Lipzen A."/>
            <person name="Mereny Z."/>
            <person name="Hegedus B."/>
            <person name="Baldrian P."/>
            <person name="Stursova M."/>
            <person name="Weitz H."/>
            <person name="Taylor A."/>
            <person name="Grigoriev I.V."/>
            <person name="Nagy L.G."/>
            <person name="Martin F."/>
            <person name="Kauserud H."/>
        </authorList>
    </citation>
    <scope>NUCLEOTIDE SEQUENCE</scope>
    <source>
        <strain evidence="2">CBHHK200</strain>
    </source>
</reference>
<keyword evidence="3" id="KW-1185">Reference proteome</keyword>
<feature type="region of interest" description="Disordered" evidence="1">
    <location>
        <begin position="63"/>
        <end position="90"/>
    </location>
</feature>
<feature type="region of interest" description="Disordered" evidence="1">
    <location>
        <begin position="215"/>
        <end position="270"/>
    </location>
</feature>
<evidence type="ECO:0000256" key="1">
    <source>
        <dbReference type="SAM" id="MobiDB-lite"/>
    </source>
</evidence>
<evidence type="ECO:0000313" key="3">
    <source>
        <dbReference type="Proteomes" id="UP001218188"/>
    </source>
</evidence>
<accession>A0AAD6SX22</accession>
<evidence type="ECO:0000313" key="2">
    <source>
        <dbReference type="EMBL" id="KAJ7035279.1"/>
    </source>
</evidence>
<feature type="compositionally biased region" description="Basic and acidic residues" evidence="1">
    <location>
        <begin position="239"/>
        <end position="252"/>
    </location>
</feature>
<feature type="compositionally biased region" description="Basic residues" evidence="1">
    <location>
        <begin position="227"/>
        <end position="238"/>
    </location>
</feature>
<protein>
    <submittedName>
        <fullName evidence="2">Uncharacterized protein</fullName>
    </submittedName>
</protein>
<organism evidence="2 3">
    <name type="scientific">Mycena alexandri</name>
    <dbReference type="NCBI Taxonomy" id="1745969"/>
    <lineage>
        <taxon>Eukaryota</taxon>
        <taxon>Fungi</taxon>
        <taxon>Dikarya</taxon>
        <taxon>Basidiomycota</taxon>
        <taxon>Agaricomycotina</taxon>
        <taxon>Agaricomycetes</taxon>
        <taxon>Agaricomycetidae</taxon>
        <taxon>Agaricales</taxon>
        <taxon>Marasmiineae</taxon>
        <taxon>Mycenaceae</taxon>
        <taxon>Mycena</taxon>
    </lineage>
</organism>